<evidence type="ECO:0000313" key="4">
    <source>
        <dbReference type="EMBL" id="WCT09843.1"/>
    </source>
</evidence>
<dbReference type="SUPFAM" id="SSF51419">
    <property type="entry name" value="PLP-binding barrel"/>
    <property type="match status" value="1"/>
</dbReference>
<dbReference type="Proteomes" id="UP001216139">
    <property type="component" value="Chromosome"/>
</dbReference>
<proteinExistence type="inferred from homology"/>
<dbReference type="Pfam" id="PF14031">
    <property type="entry name" value="D-ser_dehydrat"/>
    <property type="match status" value="1"/>
</dbReference>
<comment type="similarity">
    <text evidence="1">Belongs to the DSD1 family.</text>
</comment>
<keyword evidence="5" id="KW-1185">Reference proteome</keyword>
<dbReference type="Pfam" id="PF01168">
    <property type="entry name" value="Ala_racemase_N"/>
    <property type="match status" value="1"/>
</dbReference>
<name>A0ABY7T0P9_9SPHI</name>
<accession>A0ABY7T0P9</accession>
<dbReference type="SMART" id="SM01119">
    <property type="entry name" value="D-ser_dehydrat"/>
    <property type="match status" value="1"/>
</dbReference>
<dbReference type="InterPro" id="IPR029066">
    <property type="entry name" value="PLP-binding_barrel"/>
</dbReference>
<dbReference type="InterPro" id="IPR026956">
    <property type="entry name" value="D-ser_dehydrat-like_dom"/>
</dbReference>
<feature type="domain" description="D-serine dehydratase-like" evidence="3">
    <location>
        <begin position="265"/>
        <end position="355"/>
    </location>
</feature>
<dbReference type="PANTHER" id="PTHR28004">
    <property type="entry name" value="ZGC:162816-RELATED"/>
    <property type="match status" value="1"/>
</dbReference>
<gene>
    <name evidence="4" type="ORF">PQO05_14005</name>
</gene>
<sequence>MSEASEDWYTIDDIDQLDSPALVVYPDNVKYNIELAVGMVAEDASRLRPHIKTHKSKEPVLLQMKAGINKFKCATIAEAEVLGMCQAPDVLLAYQPIGPKLKRLIKLIQKYPATKYACLIDNIAAAEAISVEALANGLQIPVYIDLNVGMNRTGIAPDAKAVELYITANNLKGVKPVGLHAYDGHIHEPELDVRIMKSETILASVLKLQADIENQGVTKPLIIAGGSPTFPFYAEKEGLDCSPGTFVYWDAGYDEAFTEQDFIPAVLVITRVISLPDETKICLDLGHKSIAAESPLDKRVRFLNAPELQPISQSEEHLVMEAGKGHTYKPGDVLYGLPYHVCPTVAAYERVITIEDNNITGEWLNLARDRKITI</sequence>
<evidence type="ECO:0000256" key="1">
    <source>
        <dbReference type="ARBA" id="ARBA00005323"/>
    </source>
</evidence>
<dbReference type="CDD" id="cd06821">
    <property type="entry name" value="PLPDE_III_D-TA"/>
    <property type="match status" value="1"/>
</dbReference>
<evidence type="ECO:0000313" key="5">
    <source>
        <dbReference type="Proteomes" id="UP001216139"/>
    </source>
</evidence>
<evidence type="ECO:0000259" key="3">
    <source>
        <dbReference type="SMART" id="SM01119"/>
    </source>
</evidence>
<protein>
    <submittedName>
        <fullName evidence="4">D-TA family PLP-dependent enzyme</fullName>
    </submittedName>
</protein>
<dbReference type="EMBL" id="CP117167">
    <property type="protein sequence ID" value="WCT09843.1"/>
    <property type="molecule type" value="Genomic_DNA"/>
</dbReference>
<reference evidence="4 5" key="1">
    <citation type="submission" date="2023-02" db="EMBL/GenBank/DDBJ databases">
        <title>Genome sequence of Mucilaginibacter jinjuensis strain KACC 16571.</title>
        <authorList>
            <person name="Kim S."/>
            <person name="Heo J."/>
            <person name="Kwon S.-W."/>
        </authorList>
    </citation>
    <scope>NUCLEOTIDE SEQUENCE [LARGE SCALE GENOMIC DNA]</scope>
    <source>
        <strain evidence="4 5">KACC 16571</strain>
    </source>
</reference>
<organism evidence="4 5">
    <name type="scientific">Mucilaginibacter jinjuensis</name>
    <dbReference type="NCBI Taxonomy" id="1176721"/>
    <lineage>
        <taxon>Bacteria</taxon>
        <taxon>Pseudomonadati</taxon>
        <taxon>Bacteroidota</taxon>
        <taxon>Sphingobacteriia</taxon>
        <taxon>Sphingobacteriales</taxon>
        <taxon>Sphingobacteriaceae</taxon>
        <taxon>Mucilaginibacter</taxon>
    </lineage>
</organism>
<dbReference type="InterPro" id="IPR001608">
    <property type="entry name" value="Ala_racemase_N"/>
</dbReference>
<dbReference type="InterPro" id="IPR042208">
    <property type="entry name" value="D-ser_dehydrat-like_sf"/>
</dbReference>
<dbReference type="RefSeq" id="WP_273627936.1">
    <property type="nucleotide sequence ID" value="NZ_CP117167.1"/>
</dbReference>
<dbReference type="Gene3D" id="3.20.20.10">
    <property type="entry name" value="Alanine racemase"/>
    <property type="match status" value="1"/>
</dbReference>
<dbReference type="PANTHER" id="PTHR28004:SF2">
    <property type="entry name" value="D-SERINE DEHYDRATASE"/>
    <property type="match status" value="1"/>
</dbReference>
<dbReference type="InterPro" id="IPR051466">
    <property type="entry name" value="D-amino_acid_metab_enzyme"/>
</dbReference>
<dbReference type="Gene3D" id="2.40.37.20">
    <property type="entry name" value="D-serine dehydratase-like domain"/>
    <property type="match status" value="1"/>
</dbReference>
<keyword evidence="2" id="KW-0456">Lyase</keyword>
<evidence type="ECO:0000256" key="2">
    <source>
        <dbReference type="ARBA" id="ARBA00023239"/>
    </source>
</evidence>